<keyword evidence="3 6" id="KW-1133">Transmembrane helix</keyword>
<dbReference type="EMBL" id="MN740779">
    <property type="protein sequence ID" value="QHU11130.1"/>
    <property type="molecule type" value="Genomic_DNA"/>
</dbReference>
<feature type="domain" description="TM2" evidence="7">
    <location>
        <begin position="27"/>
        <end position="69"/>
    </location>
</feature>
<name>A0A6C0K2W0_9ZZZZ</name>
<comment type="subcellular location">
    <subcellularLocation>
        <location evidence="1">Membrane</location>
        <topology evidence="1">Multi-pass membrane protein</topology>
    </subcellularLocation>
</comment>
<feature type="region of interest" description="Disordered" evidence="5">
    <location>
        <begin position="323"/>
        <end position="362"/>
    </location>
</feature>
<keyword evidence="2 6" id="KW-0812">Transmembrane</keyword>
<evidence type="ECO:0000256" key="1">
    <source>
        <dbReference type="ARBA" id="ARBA00004141"/>
    </source>
</evidence>
<reference evidence="8" key="1">
    <citation type="journal article" date="2020" name="Nature">
        <title>Giant virus diversity and host interactions through global metagenomics.</title>
        <authorList>
            <person name="Schulz F."/>
            <person name="Roux S."/>
            <person name="Paez-Espino D."/>
            <person name="Jungbluth S."/>
            <person name="Walsh D.A."/>
            <person name="Denef V.J."/>
            <person name="McMahon K.D."/>
            <person name="Konstantinidis K.T."/>
            <person name="Eloe-Fadrosh E.A."/>
            <person name="Kyrpides N.C."/>
            <person name="Woyke T."/>
        </authorList>
    </citation>
    <scope>NUCLEOTIDE SEQUENCE</scope>
    <source>
        <strain evidence="8">GVMAG-S-1101165-84</strain>
    </source>
</reference>
<feature type="transmembrane region" description="Helical" evidence="6">
    <location>
        <begin position="50"/>
        <end position="67"/>
    </location>
</feature>
<evidence type="ECO:0000256" key="6">
    <source>
        <dbReference type="SAM" id="Phobius"/>
    </source>
</evidence>
<dbReference type="GO" id="GO:0016020">
    <property type="term" value="C:membrane"/>
    <property type="evidence" value="ECO:0007669"/>
    <property type="project" value="UniProtKB-SubCell"/>
</dbReference>
<protein>
    <recommendedName>
        <fullName evidence="7">TM2 domain-containing protein</fullName>
    </recommendedName>
</protein>
<proteinExistence type="predicted"/>
<accession>A0A6C0K2W0</accession>
<sequence>MDNLFRNVFSASSLNRWKIQNLDYNWYTALSILFGWCGLDQLYLGSPLTAILKTIVNLVTFGYWWFYDALMAVFAQDRIKLFGTAAPAIGPTGIGACRFRDETDPVGDPATLDKHLNFMLYGIALMFGGFLGIDQLLIGEYFNCFLHICAMASLLGIPLAFGAHAIRGYSYVFDTNSDINKNWAFFGAPKPAKGSECPNILMLITMWIVKTFLAGAKMVPGLGLIATLLETFLRNLEIAYGIVNDVKEQVVETVEKAASVGRQVSSMNPPPAAEVKAAAKQTGGMATPPAWIPMTSLLLAGTIGFIVVSSLIISIRRSFQKQDAATTAVQQPGEDDDVPPEPGVPRVPESTEDEPTGSAPGR</sequence>
<evidence type="ECO:0000256" key="5">
    <source>
        <dbReference type="SAM" id="MobiDB-lite"/>
    </source>
</evidence>
<organism evidence="8">
    <name type="scientific">viral metagenome</name>
    <dbReference type="NCBI Taxonomy" id="1070528"/>
    <lineage>
        <taxon>unclassified sequences</taxon>
        <taxon>metagenomes</taxon>
        <taxon>organismal metagenomes</taxon>
    </lineage>
</organism>
<evidence type="ECO:0000256" key="2">
    <source>
        <dbReference type="ARBA" id="ARBA00022692"/>
    </source>
</evidence>
<keyword evidence="4 6" id="KW-0472">Membrane</keyword>
<feature type="transmembrane region" description="Helical" evidence="6">
    <location>
        <begin position="118"/>
        <end position="138"/>
    </location>
</feature>
<dbReference type="InterPro" id="IPR007829">
    <property type="entry name" value="TM2"/>
</dbReference>
<dbReference type="AlphaFoldDB" id="A0A6C0K2W0"/>
<evidence type="ECO:0000313" key="8">
    <source>
        <dbReference type="EMBL" id="QHU11130.1"/>
    </source>
</evidence>
<feature type="transmembrane region" description="Helical" evidence="6">
    <location>
        <begin position="145"/>
        <end position="166"/>
    </location>
</feature>
<evidence type="ECO:0000259" key="7">
    <source>
        <dbReference type="Pfam" id="PF05154"/>
    </source>
</evidence>
<evidence type="ECO:0000256" key="4">
    <source>
        <dbReference type="ARBA" id="ARBA00023136"/>
    </source>
</evidence>
<feature type="transmembrane region" description="Helical" evidence="6">
    <location>
        <begin position="290"/>
        <end position="313"/>
    </location>
</feature>
<evidence type="ECO:0000256" key="3">
    <source>
        <dbReference type="ARBA" id="ARBA00022989"/>
    </source>
</evidence>
<dbReference type="Pfam" id="PF05154">
    <property type="entry name" value="TM2"/>
    <property type="match status" value="1"/>
</dbReference>